<reference evidence="1" key="1">
    <citation type="submission" date="2018-02" db="EMBL/GenBank/DDBJ databases">
        <title>Rhizophora mucronata_Transcriptome.</title>
        <authorList>
            <person name="Meera S.P."/>
            <person name="Sreeshan A."/>
            <person name="Augustine A."/>
        </authorList>
    </citation>
    <scope>NUCLEOTIDE SEQUENCE</scope>
    <source>
        <tissue evidence="1">Leaf</tissue>
    </source>
</reference>
<protein>
    <submittedName>
        <fullName evidence="1">Uncharacterized protein</fullName>
    </submittedName>
</protein>
<dbReference type="EMBL" id="GGEC01000229">
    <property type="protein sequence ID" value="MBW80712.1"/>
    <property type="molecule type" value="Transcribed_RNA"/>
</dbReference>
<dbReference type="AlphaFoldDB" id="A0A2P2IHL6"/>
<accession>A0A2P2IHL6</accession>
<evidence type="ECO:0000313" key="1">
    <source>
        <dbReference type="EMBL" id="MBW80712.1"/>
    </source>
</evidence>
<proteinExistence type="predicted"/>
<organism evidence="1">
    <name type="scientific">Rhizophora mucronata</name>
    <name type="common">Asiatic mangrove</name>
    <dbReference type="NCBI Taxonomy" id="61149"/>
    <lineage>
        <taxon>Eukaryota</taxon>
        <taxon>Viridiplantae</taxon>
        <taxon>Streptophyta</taxon>
        <taxon>Embryophyta</taxon>
        <taxon>Tracheophyta</taxon>
        <taxon>Spermatophyta</taxon>
        <taxon>Magnoliopsida</taxon>
        <taxon>eudicotyledons</taxon>
        <taxon>Gunneridae</taxon>
        <taxon>Pentapetalae</taxon>
        <taxon>rosids</taxon>
        <taxon>fabids</taxon>
        <taxon>Malpighiales</taxon>
        <taxon>Rhizophoraceae</taxon>
        <taxon>Rhizophora</taxon>
    </lineage>
</organism>
<sequence>MKELVMGLSSSILVIKQQRGLLAGLCELGLSTVRSHSTRTTWIAVEKRETFQSSTLYWISNFSSQHPNVVRDHAI</sequence>
<name>A0A2P2IHL6_RHIMU</name>